<feature type="compositionally biased region" description="Basic and acidic residues" evidence="9">
    <location>
        <begin position="446"/>
        <end position="464"/>
    </location>
</feature>
<feature type="transmembrane region" description="Helical" evidence="8">
    <location>
        <begin position="142"/>
        <end position="159"/>
    </location>
</feature>
<dbReference type="NCBIfam" id="TIGR00836">
    <property type="entry name" value="amt"/>
    <property type="match status" value="1"/>
</dbReference>
<comment type="subcellular location">
    <subcellularLocation>
        <location evidence="8">Cell membrane</location>
        <topology evidence="8">Multi-pass membrane protein</topology>
    </subcellularLocation>
    <subcellularLocation>
        <location evidence="1">Membrane</location>
        <topology evidence="1">Multi-pass membrane protein</topology>
    </subcellularLocation>
</comment>
<keyword evidence="6 8" id="KW-0472">Membrane</keyword>
<comment type="caution">
    <text evidence="8">Lacks conserved residue(s) required for the propagation of feature annotation.</text>
</comment>
<feature type="transmembrane region" description="Helical" evidence="8">
    <location>
        <begin position="109"/>
        <end position="130"/>
    </location>
</feature>
<feature type="transmembrane region" description="Helical" evidence="8">
    <location>
        <begin position="54"/>
        <end position="73"/>
    </location>
</feature>
<evidence type="ECO:0000313" key="11">
    <source>
        <dbReference type="EMBL" id="QIP37549.1"/>
    </source>
</evidence>
<keyword evidence="4 8" id="KW-0812">Transmembrane</keyword>
<evidence type="ECO:0000256" key="3">
    <source>
        <dbReference type="ARBA" id="ARBA00022448"/>
    </source>
</evidence>
<dbReference type="GO" id="GO:0005886">
    <property type="term" value="C:plasma membrane"/>
    <property type="evidence" value="ECO:0007669"/>
    <property type="project" value="UniProtKB-SubCell"/>
</dbReference>
<reference evidence="11 12" key="1">
    <citation type="submission" date="2020-03" db="EMBL/GenBank/DDBJ databases">
        <title>Screen low temperature-resistant strains for efficient degradation of petroleum hydrocarbons under the low temperature.</title>
        <authorList>
            <person name="Wang Y."/>
            <person name="Chen J."/>
        </authorList>
    </citation>
    <scope>NUCLEOTIDE SEQUENCE [LARGE SCALE GENOMIC DNA]</scope>
    <source>
        <strain evidence="11 12">KB1</strain>
    </source>
</reference>
<dbReference type="SUPFAM" id="SSF111352">
    <property type="entry name" value="Ammonium transporter"/>
    <property type="match status" value="1"/>
</dbReference>
<evidence type="ECO:0000259" key="10">
    <source>
        <dbReference type="Pfam" id="PF00909"/>
    </source>
</evidence>
<feature type="compositionally biased region" description="Basic and acidic residues" evidence="9">
    <location>
        <begin position="388"/>
        <end position="401"/>
    </location>
</feature>
<feature type="transmembrane region" description="Helical" evidence="8">
    <location>
        <begin position="179"/>
        <end position="199"/>
    </location>
</feature>
<evidence type="ECO:0000256" key="1">
    <source>
        <dbReference type="ARBA" id="ARBA00004141"/>
    </source>
</evidence>
<feature type="region of interest" description="Disordered" evidence="9">
    <location>
        <begin position="388"/>
        <end position="423"/>
    </location>
</feature>
<keyword evidence="3 8" id="KW-0813">Transport</keyword>
<feature type="transmembrane region" description="Helical" evidence="8">
    <location>
        <begin position="211"/>
        <end position="232"/>
    </location>
</feature>
<evidence type="ECO:0000256" key="4">
    <source>
        <dbReference type="ARBA" id="ARBA00022692"/>
    </source>
</evidence>
<dbReference type="Pfam" id="PF00909">
    <property type="entry name" value="Ammonium_transp"/>
    <property type="match status" value="1"/>
</dbReference>
<dbReference type="AlphaFoldDB" id="A0A6G9CL01"/>
<evidence type="ECO:0000256" key="7">
    <source>
        <dbReference type="ARBA" id="ARBA00023177"/>
    </source>
</evidence>
<keyword evidence="7 8" id="KW-0924">Ammonia transport</keyword>
<evidence type="ECO:0000256" key="8">
    <source>
        <dbReference type="RuleBase" id="RU362002"/>
    </source>
</evidence>
<dbReference type="GO" id="GO:0008519">
    <property type="term" value="F:ammonium channel activity"/>
    <property type="evidence" value="ECO:0007669"/>
    <property type="project" value="InterPro"/>
</dbReference>
<evidence type="ECO:0000256" key="9">
    <source>
        <dbReference type="SAM" id="MobiDB-lite"/>
    </source>
</evidence>
<proteinExistence type="inferred from homology"/>
<accession>A0A6G9CL01</accession>
<dbReference type="PANTHER" id="PTHR43029">
    <property type="entry name" value="AMMONIUM TRANSPORTER MEP2"/>
    <property type="match status" value="1"/>
</dbReference>
<dbReference type="EMBL" id="CP050124">
    <property type="protein sequence ID" value="QIP37549.1"/>
    <property type="molecule type" value="Genomic_DNA"/>
</dbReference>
<dbReference type="Proteomes" id="UP000502345">
    <property type="component" value="Chromosome"/>
</dbReference>
<evidence type="ECO:0000256" key="2">
    <source>
        <dbReference type="ARBA" id="ARBA00005887"/>
    </source>
</evidence>
<gene>
    <name evidence="11" type="ORF">G9444_0305</name>
</gene>
<sequence length="496" mass="52578">MSMEMVLAEAVIDSGDTAWVLISAGLVLFMVPGLAFFYAGLVRGSSALVMLQQNLVPLGLVSITWVVFGYSFAFSGDWGSGFLGDLKLFGLQDIHTAAAPGFHLIEGAVAVPTLAFVVYQMMFAIITPALITGATANRLKPLGWAVLLVLWSIIVYPPIAHWLFNPEGWLALRGAQDWAGGIVVHASAGAAALAILLVVGKRPGWPNAEAVPHSVPLALIGAGILWFGWFGFNAGDGLAADGVAAQALMNTHIAAAGGMVVWLVIERYTEGKATAIGGITGAVAGLATVTPCAGFVSTFSALAIGALAGLVCHFALALKSIFKFDDALDVIAVHFIGGILGSLLLGLFGEKAINSIGPRRTLLRRRGRTTRRAGAGVDRRHRFLVRGDLADRHGHREDHRSQAGPERPGGHRPSSARHGRIPLQRRVRRRRWCAADQRVRLGGPGRGDKTCSEPRRPEARTHHRGIADHRVREASGGAAGCRSGVDSRIGSACLRE</sequence>
<dbReference type="InterPro" id="IPR024041">
    <property type="entry name" value="NH4_transpt_AmtB-like_dom"/>
</dbReference>
<protein>
    <recommendedName>
        <fullName evidence="8">Ammonium transporter</fullName>
    </recommendedName>
</protein>
<dbReference type="Gene3D" id="1.10.3430.10">
    <property type="entry name" value="Ammonium transporter AmtB like domains"/>
    <property type="match status" value="1"/>
</dbReference>
<dbReference type="InterPro" id="IPR001905">
    <property type="entry name" value="Ammonium_transpt"/>
</dbReference>
<dbReference type="PANTHER" id="PTHR43029:SF21">
    <property type="entry name" value="AMMONIUM TRANSPORTER 1"/>
    <property type="match status" value="1"/>
</dbReference>
<evidence type="ECO:0000256" key="5">
    <source>
        <dbReference type="ARBA" id="ARBA00022989"/>
    </source>
</evidence>
<dbReference type="InterPro" id="IPR029020">
    <property type="entry name" value="Ammonium/urea_transptr"/>
</dbReference>
<evidence type="ECO:0000313" key="12">
    <source>
        <dbReference type="Proteomes" id="UP000502345"/>
    </source>
</evidence>
<feature type="compositionally biased region" description="Basic residues" evidence="9">
    <location>
        <begin position="414"/>
        <end position="423"/>
    </location>
</feature>
<keyword evidence="5 8" id="KW-1133">Transmembrane helix</keyword>
<feature type="transmembrane region" description="Helical" evidence="8">
    <location>
        <begin position="20"/>
        <end position="42"/>
    </location>
</feature>
<feature type="domain" description="Ammonium transporter AmtB-like" evidence="10">
    <location>
        <begin position="18"/>
        <end position="354"/>
    </location>
</feature>
<name>A0A6G9CL01_RHOER</name>
<dbReference type="InterPro" id="IPR018047">
    <property type="entry name" value="Ammonium_transpt_CS"/>
</dbReference>
<feature type="region of interest" description="Disordered" evidence="9">
    <location>
        <begin position="438"/>
        <end position="464"/>
    </location>
</feature>
<organism evidence="11 12">
    <name type="scientific">Rhodococcus erythropolis</name>
    <name type="common">Arthrobacter picolinophilus</name>
    <dbReference type="NCBI Taxonomy" id="1833"/>
    <lineage>
        <taxon>Bacteria</taxon>
        <taxon>Bacillati</taxon>
        <taxon>Actinomycetota</taxon>
        <taxon>Actinomycetes</taxon>
        <taxon>Mycobacteriales</taxon>
        <taxon>Nocardiaceae</taxon>
        <taxon>Rhodococcus</taxon>
        <taxon>Rhodococcus erythropolis group</taxon>
    </lineage>
</organism>
<feature type="transmembrane region" description="Helical" evidence="8">
    <location>
        <begin position="295"/>
        <end position="318"/>
    </location>
</feature>
<feature type="transmembrane region" description="Helical" evidence="8">
    <location>
        <begin position="244"/>
        <end position="265"/>
    </location>
</feature>
<feature type="transmembrane region" description="Helical" evidence="8">
    <location>
        <begin position="330"/>
        <end position="349"/>
    </location>
</feature>
<comment type="similarity">
    <text evidence="2 8">Belongs to the ammonia transporter channel (TC 1.A.11.2) family.</text>
</comment>
<dbReference type="PROSITE" id="PS01219">
    <property type="entry name" value="AMMONIUM_TRANSP"/>
    <property type="match status" value="1"/>
</dbReference>
<evidence type="ECO:0000256" key="6">
    <source>
        <dbReference type="ARBA" id="ARBA00023136"/>
    </source>
</evidence>